<dbReference type="NCBIfam" id="NF033517">
    <property type="entry name" value="transpos_IS66"/>
    <property type="match status" value="1"/>
</dbReference>
<protein>
    <submittedName>
        <fullName evidence="4">IS66 family transposase</fullName>
    </submittedName>
</protein>
<dbReference type="EMBL" id="JAEPRQ010000003">
    <property type="protein sequence ID" value="MBK4216170.1"/>
    <property type="molecule type" value="Genomic_DNA"/>
</dbReference>
<feature type="region of interest" description="Disordered" evidence="1">
    <location>
        <begin position="60"/>
        <end position="117"/>
    </location>
</feature>
<gene>
    <name evidence="4" type="ORF">JJJ17_09560</name>
</gene>
<organism evidence="4 5">
    <name type="scientific">Paracoccus caeni</name>
    <dbReference type="NCBI Taxonomy" id="657651"/>
    <lineage>
        <taxon>Bacteria</taxon>
        <taxon>Pseudomonadati</taxon>
        <taxon>Pseudomonadota</taxon>
        <taxon>Alphaproteobacteria</taxon>
        <taxon>Rhodobacterales</taxon>
        <taxon>Paracoccaceae</taxon>
        <taxon>Paracoccus</taxon>
    </lineage>
</organism>
<dbReference type="PANTHER" id="PTHR33678">
    <property type="entry name" value="BLL1576 PROTEIN"/>
    <property type="match status" value="1"/>
</dbReference>
<feature type="compositionally biased region" description="Acidic residues" evidence="1">
    <location>
        <begin position="69"/>
        <end position="84"/>
    </location>
</feature>
<comment type="caution">
    <text evidence="4">The sequence shown here is derived from an EMBL/GenBank/DDBJ whole genome shotgun (WGS) entry which is preliminary data.</text>
</comment>
<keyword evidence="5" id="KW-1185">Reference proteome</keyword>
<sequence>MRADLEAALGQPVTKDLIDQVLVLVTKLGAEIRRLSARATHLSAELKAAKKALGKAKRMLFSPSADRDPTDDEPPNQTPDEGETTPDTSEKPVPGDNPASEVPKRKPSYTGGRGKKNWGDGVEYREVLHETPDKRCPCRCGGDFRGYDDHEVAEVEPARYYVVVHRYAKYRCRLQNRIVGTPFEQKIIRNTGMSTSFLAQLITLRFSWYLPWHRQQEIMRQQGMRFHRSTMARWTGRVAHSKLRPIYDLLMENLLSVSLRLFMDETPVDQLSPGSGKTKKIQMFALHRDDRSFSGNLPPGTAYLYRQTREMTHVHDALKDRQLIVHHDGHRIYGHLGEVGTPFEQIVSVDCWAHVRRLFMDEIKAEKAPHAKEIVTLIRELYAIESAINGKAPLVRASVRRKESRPVLDRIRNRLMELEKHYLGKSDMRKAIRYTLTRWIGLTRFVDHGRIELDNNPVERQFKHTILLRNNVLFIGSEEGGEAWAILASLAQTCNLNNIDFYRYLMWVFDEIIEKGEAVDYEALLPWNAPNSCRNDLPKGT</sequence>
<evidence type="ECO:0000313" key="4">
    <source>
        <dbReference type="EMBL" id="MBK4216170.1"/>
    </source>
</evidence>
<dbReference type="InterPro" id="IPR052344">
    <property type="entry name" value="Transposase-related"/>
</dbReference>
<dbReference type="PANTHER" id="PTHR33678:SF1">
    <property type="entry name" value="BLL1576 PROTEIN"/>
    <property type="match status" value="1"/>
</dbReference>
<dbReference type="InterPro" id="IPR039552">
    <property type="entry name" value="IS66_C"/>
</dbReference>
<accession>A0A934SC55</accession>
<evidence type="ECO:0000259" key="2">
    <source>
        <dbReference type="Pfam" id="PF03050"/>
    </source>
</evidence>
<evidence type="ECO:0000313" key="5">
    <source>
        <dbReference type="Proteomes" id="UP000640485"/>
    </source>
</evidence>
<feature type="domain" description="Transposase IS66 C-terminal" evidence="3">
    <location>
        <begin position="489"/>
        <end position="527"/>
    </location>
</feature>
<evidence type="ECO:0000256" key="1">
    <source>
        <dbReference type="SAM" id="MobiDB-lite"/>
    </source>
</evidence>
<name>A0A934SC55_9RHOB</name>
<dbReference type="Pfam" id="PF03050">
    <property type="entry name" value="DDE_Tnp_IS66"/>
    <property type="match status" value="1"/>
</dbReference>
<reference evidence="4" key="1">
    <citation type="submission" date="2021-01" db="EMBL/GenBank/DDBJ databases">
        <title>Paracoccus amoyensis sp. nov., isolated from the surface seawater along the coast of Xiamen Island, China.</title>
        <authorList>
            <person name="Lyu L."/>
        </authorList>
    </citation>
    <scope>NUCLEOTIDE SEQUENCE</scope>
    <source>
        <strain evidence="4">MJ17</strain>
    </source>
</reference>
<dbReference type="Pfam" id="PF13817">
    <property type="entry name" value="DDE_Tnp_IS66_C"/>
    <property type="match status" value="1"/>
</dbReference>
<dbReference type="Proteomes" id="UP000640485">
    <property type="component" value="Unassembled WGS sequence"/>
</dbReference>
<dbReference type="AlphaFoldDB" id="A0A934SC55"/>
<dbReference type="InterPro" id="IPR004291">
    <property type="entry name" value="Transposase_IS66_central"/>
</dbReference>
<proteinExistence type="predicted"/>
<feature type="domain" description="Transposase IS66 central" evidence="2">
    <location>
        <begin position="193"/>
        <end position="482"/>
    </location>
</feature>
<dbReference type="RefSeq" id="WP_200685845.1">
    <property type="nucleotide sequence ID" value="NZ_JAEPRQ010000003.1"/>
</dbReference>
<evidence type="ECO:0000259" key="3">
    <source>
        <dbReference type="Pfam" id="PF13817"/>
    </source>
</evidence>